<protein>
    <submittedName>
        <fullName evidence="1">Uncharacterized protein</fullName>
    </submittedName>
</protein>
<dbReference type="EMBL" id="CM055094">
    <property type="protein sequence ID" value="KAJ7560903.1"/>
    <property type="molecule type" value="Genomic_DNA"/>
</dbReference>
<name>A0ACC2E391_DIPCM</name>
<organism evidence="1 2">
    <name type="scientific">Diphasiastrum complanatum</name>
    <name type="common">Issler's clubmoss</name>
    <name type="synonym">Lycopodium complanatum</name>
    <dbReference type="NCBI Taxonomy" id="34168"/>
    <lineage>
        <taxon>Eukaryota</taxon>
        <taxon>Viridiplantae</taxon>
        <taxon>Streptophyta</taxon>
        <taxon>Embryophyta</taxon>
        <taxon>Tracheophyta</taxon>
        <taxon>Lycopodiopsida</taxon>
        <taxon>Lycopodiales</taxon>
        <taxon>Lycopodiaceae</taxon>
        <taxon>Lycopodioideae</taxon>
        <taxon>Diphasiastrum</taxon>
    </lineage>
</organism>
<sequence>MTRSRRQRAGFYELAPPMMENSISRLSSFQRSKHEKKMSCINFSTKRAKSLITILVGPERQAFSVKPQILDHGVVQCLVEKTGSRLVEETDSDYENYDYGCGILKFRKSKASQASAKIHLDCDAILFDHILWLLDNDDPSIRHLNMDELMEFYSQ</sequence>
<proteinExistence type="predicted"/>
<evidence type="ECO:0000313" key="1">
    <source>
        <dbReference type="EMBL" id="KAJ7560903.1"/>
    </source>
</evidence>
<dbReference type="Proteomes" id="UP001162992">
    <property type="component" value="Chromosome 3"/>
</dbReference>
<accession>A0ACC2E391</accession>
<evidence type="ECO:0000313" key="2">
    <source>
        <dbReference type="Proteomes" id="UP001162992"/>
    </source>
</evidence>
<gene>
    <name evidence="1" type="ORF">O6H91_03G005500</name>
</gene>
<keyword evidence="2" id="KW-1185">Reference proteome</keyword>
<reference evidence="2" key="1">
    <citation type="journal article" date="2024" name="Proc. Natl. Acad. Sci. U.S.A.">
        <title>Extraordinary preservation of gene collinearity over three hundred million years revealed in homosporous lycophytes.</title>
        <authorList>
            <person name="Li C."/>
            <person name="Wickell D."/>
            <person name="Kuo L.Y."/>
            <person name="Chen X."/>
            <person name="Nie B."/>
            <person name="Liao X."/>
            <person name="Peng D."/>
            <person name="Ji J."/>
            <person name="Jenkins J."/>
            <person name="Williams M."/>
            <person name="Shu S."/>
            <person name="Plott C."/>
            <person name="Barry K."/>
            <person name="Rajasekar S."/>
            <person name="Grimwood J."/>
            <person name="Han X."/>
            <person name="Sun S."/>
            <person name="Hou Z."/>
            <person name="He W."/>
            <person name="Dai G."/>
            <person name="Sun C."/>
            <person name="Schmutz J."/>
            <person name="Leebens-Mack J.H."/>
            <person name="Li F.W."/>
            <person name="Wang L."/>
        </authorList>
    </citation>
    <scope>NUCLEOTIDE SEQUENCE [LARGE SCALE GENOMIC DNA]</scope>
    <source>
        <strain evidence="2">cv. PW_Plant_1</strain>
    </source>
</reference>
<comment type="caution">
    <text evidence="1">The sequence shown here is derived from an EMBL/GenBank/DDBJ whole genome shotgun (WGS) entry which is preliminary data.</text>
</comment>